<feature type="region of interest" description="Disordered" evidence="1">
    <location>
        <begin position="185"/>
        <end position="216"/>
    </location>
</feature>
<dbReference type="Proteomes" id="UP000241890">
    <property type="component" value="Unassembled WGS sequence"/>
</dbReference>
<evidence type="ECO:0008006" key="4">
    <source>
        <dbReference type="Google" id="ProtNLM"/>
    </source>
</evidence>
<gene>
    <name evidence="2" type="ORF">FCC1311_081972</name>
</gene>
<evidence type="ECO:0000256" key="1">
    <source>
        <dbReference type="SAM" id="MobiDB-lite"/>
    </source>
</evidence>
<feature type="region of interest" description="Disordered" evidence="1">
    <location>
        <begin position="80"/>
        <end position="99"/>
    </location>
</feature>
<feature type="compositionally biased region" description="Basic and acidic residues" evidence="1">
    <location>
        <begin position="246"/>
        <end position="268"/>
    </location>
</feature>
<accession>A0A2R5GM50</accession>
<evidence type="ECO:0000313" key="2">
    <source>
        <dbReference type="EMBL" id="GBG31972.1"/>
    </source>
</evidence>
<reference evidence="2 3" key="1">
    <citation type="submission" date="2017-12" db="EMBL/GenBank/DDBJ databases">
        <title>Sequencing, de novo assembly and annotation of complete genome of a new Thraustochytrid species, strain FCC1311.</title>
        <authorList>
            <person name="Sedici K."/>
            <person name="Godart F."/>
            <person name="Aiese Cigliano R."/>
            <person name="Sanseverino W."/>
            <person name="Barakat M."/>
            <person name="Ortet P."/>
            <person name="Marechal E."/>
            <person name="Cagnac O."/>
            <person name="Amato A."/>
        </authorList>
    </citation>
    <scope>NUCLEOTIDE SEQUENCE [LARGE SCALE GENOMIC DNA]</scope>
</reference>
<feature type="region of interest" description="Disordered" evidence="1">
    <location>
        <begin position="242"/>
        <end position="288"/>
    </location>
</feature>
<feature type="region of interest" description="Disordered" evidence="1">
    <location>
        <begin position="139"/>
        <end position="160"/>
    </location>
</feature>
<name>A0A2R5GM50_9STRA</name>
<dbReference type="InParanoid" id="A0A2R5GM50"/>
<sequence length="537" mass="58683">MPPPPGWRACGPFVLDKGGDGGEENTNFDTNIARDIKIEGWAYNTSFAGLDSDFARGTCRYDERARSLYRRRRWVRELERTPENATDEPTRESAQSAQNAAKAPLCQGWLGVKLASKKRVGRSEWKSFYCVLWSSQTNATDPTHGAGSREGLSEASLEDPQLDTEAITLGSGSAESLDTDNTFANASESQTTPASFSLVESEAKSSGSPSAATDMSAFPMLPPLDLNALRLRRFQTDRASPYSFRSNEDASFEDRQSVELRSESRGDDLDQDAESMSSGTTSPLHGAEGRIIGSMYGSLRAHRFDALSTMDPGGLAATDASKASLSESYNDLAFQSRAPMAKTTRSVYFMRQASGLGLCIGQDAATGHTVLSKVDVHAQFRDGGETPCIGDRILSVGDYAVQRPEDVIAAIQVIPEGVWVRVRLQGPIGVNPMSEEDKTQEIFKLFAQEIASLFGLTSGYDAANNESEGVTRTYAEIQARLCEALNVSVTMSNTAVWRRWFRVKLDRFFAETQDAYEVVGVDMTSMSAVVRVRQESQ</sequence>
<feature type="compositionally biased region" description="Polar residues" evidence="1">
    <location>
        <begin position="204"/>
        <end position="213"/>
    </location>
</feature>
<evidence type="ECO:0000313" key="3">
    <source>
        <dbReference type="Proteomes" id="UP000241890"/>
    </source>
</evidence>
<keyword evidence="3" id="KW-1185">Reference proteome</keyword>
<protein>
    <recommendedName>
        <fullName evidence="4">PDZ domain-containing protein</fullName>
    </recommendedName>
</protein>
<proteinExistence type="predicted"/>
<organism evidence="2 3">
    <name type="scientific">Hondaea fermentalgiana</name>
    <dbReference type="NCBI Taxonomy" id="2315210"/>
    <lineage>
        <taxon>Eukaryota</taxon>
        <taxon>Sar</taxon>
        <taxon>Stramenopiles</taxon>
        <taxon>Bigyra</taxon>
        <taxon>Labyrinthulomycetes</taxon>
        <taxon>Thraustochytrida</taxon>
        <taxon>Thraustochytriidae</taxon>
        <taxon>Hondaea</taxon>
    </lineage>
</organism>
<comment type="caution">
    <text evidence="2">The sequence shown here is derived from an EMBL/GenBank/DDBJ whole genome shotgun (WGS) entry which is preliminary data.</text>
</comment>
<dbReference type="EMBL" id="BEYU01000110">
    <property type="protein sequence ID" value="GBG31972.1"/>
    <property type="molecule type" value="Genomic_DNA"/>
</dbReference>
<feature type="compositionally biased region" description="Polar residues" evidence="1">
    <location>
        <begin position="274"/>
        <end position="283"/>
    </location>
</feature>
<feature type="compositionally biased region" description="Polar residues" evidence="1">
    <location>
        <begin position="185"/>
        <end position="195"/>
    </location>
</feature>
<dbReference type="AlphaFoldDB" id="A0A2R5GM50"/>